<sequence length="121" mass="13819">MVLMNELLDQFGAKIEQILSSLKQDLPESELEHSTTGVQKILETFRKMRESLQPVHHLVNNLDLESISELHISSQELMNSQGPEEEIELVESVSSRNRLELSVQQAMIEADNYEYQGVLLP</sequence>
<dbReference type="AlphaFoldDB" id="A0A2G5EHS2"/>
<evidence type="ECO:0000313" key="2">
    <source>
        <dbReference type="Proteomes" id="UP000230069"/>
    </source>
</evidence>
<name>A0A2G5EHS2_AQUCA</name>
<dbReference type="InParanoid" id="A0A2G5EHS2"/>
<dbReference type="OrthoDB" id="1992850at2759"/>
<reference evidence="1 2" key="1">
    <citation type="submission" date="2017-09" db="EMBL/GenBank/DDBJ databases">
        <title>WGS assembly of Aquilegia coerulea Goldsmith.</title>
        <authorList>
            <person name="Hodges S."/>
            <person name="Kramer E."/>
            <person name="Nordborg M."/>
            <person name="Tomkins J."/>
            <person name="Borevitz J."/>
            <person name="Derieg N."/>
            <person name="Yan J."/>
            <person name="Mihaltcheva S."/>
            <person name="Hayes R.D."/>
            <person name="Rokhsar D."/>
        </authorList>
    </citation>
    <scope>NUCLEOTIDE SEQUENCE [LARGE SCALE GENOMIC DNA]</scope>
    <source>
        <strain evidence="2">cv. Goldsmith</strain>
    </source>
</reference>
<dbReference type="Proteomes" id="UP000230069">
    <property type="component" value="Unassembled WGS sequence"/>
</dbReference>
<proteinExistence type="predicted"/>
<organism evidence="1 2">
    <name type="scientific">Aquilegia coerulea</name>
    <name type="common">Rocky mountain columbine</name>
    <dbReference type="NCBI Taxonomy" id="218851"/>
    <lineage>
        <taxon>Eukaryota</taxon>
        <taxon>Viridiplantae</taxon>
        <taxon>Streptophyta</taxon>
        <taxon>Embryophyta</taxon>
        <taxon>Tracheophyta</taxon>
        <taxon>Spermatophyta</taxon>
        <taxon>Magnoliopsida</taxon>
        <taxon>Ranunculales</taxon>
        <taxon>Ranunculaceae</taxon>
        <taxon>Thalictroideae</taxon>
        <taxon>Aquilegia</taxon>
    </lineage>
</organism>
<evidence type="ECO:0000313" key="1">
    <source>
        <dbReference type="EMBL" id="PIA55316.1"/>
    </source>
</evidence>
<accession>A0A2G5EHS2</accession>
<dbReference type="EMBL" id="KZ305025">
    <property type="protein sequence ID" value="PIA55316.1"/>
    <property type="molecule type" value="Genomic_DNA"/>
</dbReference>
<gene>
    <name evidence="1" type="ORF">AQUCO_00800209v1</name>
</gene>
<keyword evidence="2" id="KW-1185">Reference proteome</keyword>
<protein>
    <submittedName>
        <fullName evidence="1">Uncharacterized protein</fullName>
    </submittedName>
</protein>